<reference evidence="1 2" key="1">
    <citation type="submission" date="2015-09" db="EMBL/GenBank/DDBJ databases">
        <title>Genome sequence of Oxobacter pfennigii DSM 3222.</title>
        <authorList>
            <person name="Poehlein A."/>
            <person name="Bengelsdorf F.R."/>
            <person name="Schiel-Bengelsdorf B."/>
            <person name="Duerre P."/>
            <person name="Daniel R."/>
        </authorList>
    </citation>
    <scope>NUCLEOTIDE SEQUENCE [LARGE SCALE GENOMIC DNA]</scope>
    <source>
        <strain evidence="1 2">DSM 3222</strain>
    </source>
</reference>
<keyword evidence="2" id="KW-1185">Reference proteome</keyword>
<name>A0A0N8NSJ1_9CLOT</name>
<evidence type="ECO:0000313" key="2">
    <source>
        <dbReference type="Proteomes" id="UP000050326"/>
    </source>
</evidence>
<dbReference type="Proteomes" id="UP000050326">
    <property type="component" value="Unassembled WGS sequence"/>
</dbReference>
<protein>
    <submittedName>
        <fullName evidence="1">Uncharacterized protein</fullName>
    </submittedName>
</protein>
<gene>
    <name evidence="1" type="ORF">OXPF_39550</name>
</gene>
<evidence type="ECO:0000313" key="1">
    <source>
        <dbReference type="EMBL" id="KPU42176.1"/>
    </source>
</evidence>
<dbReference type="STRING" id="36849.OXPF_39550"/>
<dbReference type="OrthoDB" id="9946167at2"/>
<accession>A0A0N8NSJ1</accession>
<dbReference type="AlphaFoldDB" id="A0A0N8NSJ1"/>
<organism evidence="1 2">
    <name type="scientific">Oxobacter pfennigii</name>
    <dbReference type="NCBI Taxonomy" id="36849"/>
    <lineage>
        <taxon>Bacteria</taxon>
        <taxon>Bacillati</taxon>
        <taxon>Bacillota</taxon>
        <taxon>Clostridia</taxon>
        <taxon>Eubacteriales</taxon>
        <taxon>Clostridiaceae</taxon>
        <taxon>Oxobacter</taxon>
    </lineage>
</organism>
<dbReference type="EMBL" id="LKET01000068">
    <property type="protein sequence ID" value="KPU42176.1"/>
    <property type="molecule type" value="Genomic_DNA"/>
</dbReference>
<sequence length="82" mass="9643">MKIEIEIDEKYIAELVSQEIARLIVAEHKYENREARYGIREGVDKAIKQYIYTKKDEIIERVVDRAAVEIVKKGIPKLIEKL</sequence>
<proteinExistence type="predicted"/>
<comment type="caution">
    <text evidence="1">The sequence shown here is derived from an EMBL/GenBank/DDBJ whole genome shotgun (WGS) entry which is preliminary data.</text>
</comment>
<dbReference type="RefSeq" id="WP_054876916.1">
    <property type="nucleotide sequence ID" value="NZ_LKET01000068.1"/>
</dbReference>